<evidence type="ECO:0000256" key="2">
    <source>
        <dbReference type="SAM" id="SignalP"/>
    </source>
</evidence>
<dbReference type="AlphaFoldDB" id="A0A6B0TY75"/>
<feature type="region of interest" description="Disordered" evidence="1">
    <location>
        <begin position="35"/>
        <end position="72"/>
    </location>
</feature>
<dbReference type="EMBL" id="GIFC01000818">
    <property type="protein sequence ID" value="MXU82901.1"/>
    <property type="molecule type" value="Transcribed_RNA"/>
</dbReference>
<evidence type="ECO:0000256" key="1">
    <source>
        <dbReference type="SAM" id="MobiDB-lite"/>
    </source>
</evidence>
<organism evidence="3">
    <name type="scientific">Ixodes ricinus</name>
    <name type="common">Common tick</name>
    <name type="synonym">Acarus ricinus</name>
    <dbReference type="NCBI Taxonomy" id="34613"/>
    <lineage>
        <taxon>Eukaryota</taxon>
        <taxon>Metazoa</taxon>
        <taxon>Ecdysozoa</taxon>
        <taxon>Arthropoda</taxon>
        <taxon>Chelicerata</taxon>
        <taxon>Arachnida</taxon>
        <taxon>Acari</taxon>
        <taxon>Parasitiformes</taxon>
        <taxon>Ixodida</taxon>
        <taxon>Ixodoidea</taxon>
        <taxon>Ixodidae</taxon>
        <taxon>Ixodinae</taxon>
        <taxon>Ixodes</taxon>
    </lineage>
</organism>
<proteinExistence type="predicted"/>
<protein>
    <submittedName>
        <fullName evidence="3">Putative secreted protein</fullName>
    </submittedName>
</protein>
<reference evidence="3" key="1">
    <citation type="submission" date="2019-12" db="EMBL/GenBank/DDBJ databases">
        <title>An insight into the sialome of adult female Ixodes ricinus ticks feeding for 6 days.</title>
        <authorList>
            <person name="Perner J."/>
            <person name="Ribeiro J.M.C."/>
        </authorList>
    </citation>
    <scope>NUCLEOTIDE SEQUENCE</scope>
    <source>
        <strain evidence="3">Semi-engorged</strain>
        <tissue evidence="3">Salivary glands</tissue>
    </source>
</reference>
<feature type="chain" id="PRO_5025550887" evidence="2">
    <location>
        <begin position="30"/>
        <end position="72"/>
    </location>
</feature>
<feature type="signal peptide" evidence="2">
    <location>
        <begin position="1"/>
        <end position="29"/>
    </location>
</feature>
<evidence type="ECO:0000313" key="3">
    <source>
        <dbReference type="EMBL" id="MXU82901.1"/>
    </source>
</evidence>
<keyword evidence="2" id="KW-0732">Signal</keyword>
<sequence>MGRNSSRYCSPCSILVGSTFSLCVSWCSAGEPKTAAMAGSTPKEGSTLKPSLPSKRNRRWSFSSVDAPTERA</sequence>
<name>A0A6B0TY75_IXORI</name>
<accession>A0A6B0TY75</accession>